<dbReference type="Proteomes" id="UP001164187">
    <property type="component" value="Chromosome"/>
</dbReference>
<keyword evidence="3" id="KW-0479">Metal-binding</keyword>
<dbReference type="PROSITE" id="PS51918">
    <property type="entry name" value="RADICAL_SAM"/>
    <property type="match status" value="1"/>
</dbReference>
<dbReference type="SFLD" id="SFLDS00029">
    <property type="entry name" value="Radical_SAM"/>
    <property type="match status" value="1"/>
</dbReference>
<dbReference type="NCBIfam" id="TIGR00539">
    <property type="entry name" value="hemN_rel"/>
    <property type="match status" value="1"/>
</dbReference>
<proteinExistence type="inferred from homology"/>
<keyword evidence="3" id="KW-0411">Iron-sulfur</keyword>
<evidence type="ECO:0000256" key="1">
    <source>
        <dbReference type="ARBA" id="ARBA00006100"/>
    </source>
</evidence>
<dbReference type="SFLD" id="SFLDG01082">
    <property type="entry name" value="B12-binding_domain_containing"/>
    <property type="match status" value="1"/>
</dbReference>
<dbReference type="PANTHER" id="PTHR13932">
    <property type="entry name" value="COPROPORPHYRINIGEN III OXIDASE"/>
    <property type="match status" value="1"/>
</dbReference>
<sequence length="380" mass="44970">MKDRGLYIHIPFCAKKCHYCDFTSYVGMESEIDSYLEALKREIDLYLVEKKLVSSIFIGGGTPSILSVKQIEKLLKIINKKFIFDINTEFTIECNPGTLTIEKLRVMKEMGINRLSIGLQSTHDKHLEFMGRIHNLKEFEESFKNARQVGFDNINVDLIFAFEGQTFDEWKETVNYIINLNPEHISAYSLIIEEGTRFFYLYEQGQLKEIDEELYVKMYRYVIDTFEKNGYEQYEISNYAKKDRRCKHNILYWECEEYYGFGLGASGYIEGIRYTNTKNMTQYMKKIEKNNKPIDYEEKLSNIDIYNERMMLGLRMIEGIDMLQLMSLLDDENKKIIESKIRKYIEQGHIKKYIINGDEYIHFCQQGIEISNTILVDLMI</sequence>
<keyword evidence="3" id="KW-0949">S-adenosyl-L-methionine</keyword>
<protein>
    <recommendedName>
        <fullName evidence="2 3">Heme chaperone HemW</fullName>
    </recommendedName>
</protein>
<comment type="similarity">
    <text evidence="1">Belongs to the anaerobic coproporphyrinogen-III oxidase family. HemW subfamily.</text>
</comment>
<dbReference type="SUPFAM" id="SSF102114">
    <property type="entry name" value="Radical SAM enzymes"/>
    <property type="match status" value="1"/>
</dbReference>
<keyword evidence="3" id="KW-0349">Heme</keyword>
<organism evidence="5 6">
    <name type="scientific">Peptostreptococcus equinus</name>
    <dbReference type="NCBI Taxonomy" id="3003601"/>
    <lineage>
        <taxon>Bacteria</taxon>
        <taxon>Bacillati</taxon>
        <taxon>Bacillota</taxon>
        <taxon>Clostridia</taxon>
        <taxon>Peptostreptococcales</taxon>
        <taxon>Peptostreptococcaceae</taxon>
        <taxon>Peptostreptococcus</taxon>
    </lineage>
</organism>
<dbReference type="CDD" id="cd01335">
    <property type="entry name" value="Radical_SAM"/>
    <property type="match status" value="1"/>
</dbReference>
<dbReference type="SFLD" id="SFLDF00288">
    <property type="entry name" value="HemN-like__clustered_with_nucl"/>
    <property type="match status" value="1"/>
</dbReference>
<dbReference type="Pfam" id="PF06969">
    <property type="entry name" value="HemN_C"/>
    <property type="match status" value="1"/>
</dbReference>
<accession>A0ABY7JMX2</accession>
<comment type="function">
    <text evidence="3">Probably acts as a heme chaperone, transferring heme to an unknown acceptor. Binds one molecule of heme per monomer, possibly covalently. Binds 1 [4Fe-4S] cluster. The cluster is coordinated with 3 cysteines and an exchangeable S-adenosyl-L-methionine.</text>
</comment>
<dbReference type="PANTHER" id="PTHR13932:SF5">
    <property type="entry name" value="RADICAL S-ADENOSYL METHIONINE DOMAIN-CONTAINING PROTEIN 1, MITOCHONDRIAL"/>
    <property type="match status" value="1"/>
</dbReference>
<name>A0ABY7JMX2_9FIRM</name>
<dbReference type="SFLD" id="SFLDF00562">
    <property type="entry name" value="HemN-like__clustered_with_heat"/>
    <property type="match status" value="1"/>
</dbReference>
<dbReference type="RefSeq" id="WP_269310857.1">
    <property type="nucleotide sequence ID" value="NZ_CP114052.1"/>
</dbReference>
<dbReference type="SMART" id="SM00729">
    <property type="entry name" value="Elp3"/>
    <property type="match status" value="1"/>
</dbReference>
<keyword evidence="3" id="KW-0963">Cytoplasm</keyword>
<evidence type="ECO:0000313" key="5">
    <source>
        <dbReference type="EMBL" id="WAW14196.1"/>
    </source>
</evidence>
<evidence type="ECO:0000313" key="6">
    <source>
        <dbReference type="Proteomes" id="UP001164187"/>
    </source>
</evidence>
<keyword evidence="3" id="KW-0143">Chaperone</keyword>
<dbReference type="InterPro" id="IPR004559">
    <property type="entry name" value="HemW-like"/>
</dbReference>
<dbReference type="InterPro" id="IPR010723">
    <property type="entry name" value="HemN_C"/>
</dbReference>
<dbReference type="InterPro" id="IPR034505">
    <property type="entry name" value="Coproporphyrinogen-III_oxidase"/>
</dbReference>
<dbReference type="Pfam" id="PF04055">
    <property type="entry name" value="Radical_SAM"/>
    <property type="match status" value="1"/>
</dbReference>
<gene>
    <name evidence="5" type="primary">hemW</name>
    <name evidence="5" type="ORF">O0R46_06185</name>
</gene>
<dbReference type="Gene3D" id="3.80.30.20">
    <property type="entry name" value="tm_1862 like domain"/>
    <property type="match status" value="1"/>
</dbReference>
<feature type="domain" description="Radical SAM core" evidence="4">
    <location>
        <begin position="1"/>
        <end position="232"/>
    </location>
</feature>
<comment type="subcellular location">
    <subcellularLocation>
        <location evidence="3">Cytoplasm</location>
    </subcellularLocation>
</comment>
<dbReference type="InterPro" id="IPR023404">
    <property type="entry name" value="rSAM_horseshoe"/>
</dbReference>
<dbReference type="InterPro" id="IPR058240">
    <property type="entry name" value="rSAM_sf"/>
</dbReference>
<evidence type="ECO:0000256" key="2">
    <source>
        <dbReference type="ARBA" id="ARBA00017228"/>
    </source>
</evidence>
<reference evidence="5" key="1">
    <citation type="submission" date="2022-12" db="EMBL/GenBank/DDBJ databases">
        <title>Peptostreptococcus.</title>
        <authorList>
            <person name="Lee S.H."/>
        </authorList>
    </citation>
    <scope>NUCLEOTIDE SEQUENCE</scope>
    <source>
        <strain evidence="5">CBA3647</strain>
    </source>
</reference>
<evidence type="ECO:0000256" key="3">
    <source>
        <dbReference type="RuleBase" id="RU364116"/>
    </source>
</evidence>
<dbReference type="SFLD" id="SFLDG01065">
    <property type="entry name" value="anaerobic_coproporphyrinogen-I"/>
    <property type="match status" value="1"/>
</dbReference>
<keyword evidence="3" id="KW-0408">Iron</keyword>
<keyword evidence="6" id="KW-1185">Reference proteome</keyword>
<keyword evidence="3" id="KW-0004">4Fe-4S</keyword>
<dbReference type="EMBL" id="CP114052">
    <property type="protein sequence ID" value="WAW14196.1"/>
    <property type="molecule type" value="Genomic_DNA"/>
</dbReference>
<dbReference type="InterPro" id="IPR007197">
    <property type="entry name" value="rSAM"/>
</dbReference>
<dbReference type="InterPro" id="IPR006638">
    <property type="entry name" value="Elp3/MiaA/NifB-like_rSAM"/>
</dbReference>
<evidence type="ECO:0000259" key="4">
    <source>
        <dbReference type="PROSITE" id="PS51918"/>
    </source>
</evidence>